<name>A0A8S5MZM0_9CAUD</name>
<reference evidence="1" key="1">
    <citation type="journal article" date="2021" name="Proc. Natl. Acad. Sci. U.S.A.">
        <title>A Catalog of Tens of Thousands of Viruses from Human Metagenomes Reveals Hidden Associations with Chronic Diseases.</title>
        <authorList>
            <person name="Tisza M.J."/>
            <person name="Buck C.B."/>
        </authorList>
    </citation>
    <scope>NUCLEOTIDE SEQUENCE</scope>
    <source>
        <strain evidence="1">CtoMB99</strain>
    </source>
</reference>
<dbReference type="EMBL" id="BK015023">
    <property type="protein sequence ID" value="DAD87664.1"/>
    <property type="molecule type" value="Genomic_DNA"/>
</dbReference>
<protein>
    <submittedName>
        <fullName evidence="1">Uncharacterized protein</fullName>
    </submittedName>
</protein>
<organism evidence="1">
    <name type="scientific">Siphoviridae sp. ctoMB99</name>
    <dbReference type="NCBI Taxonomy" id="2826459"/>
    <lineage>
        <taxon>Viruses</taxon>
        <taxon>Duplodnaviria</taxon>
        <taxon>Heunggongvirae</taxon>
        <taxon>Uroviricota</taxon>
        <taxon>Caudoviricetes</taxon>
    </lineage>
</organism>
<proteinExistence type="predicted"/>
<accession>A0A8S5MZM0</accession>
<evidence type="ECO:0000313" key="1">
    <source>
        <dbReference type="EMBL" id="DAD87664.1"/>
    </source>
</evidence>
<sequence>MFCNPTKRTSPKSMKTATLLGFGRDIVRPRCAISARLSRRSRVILTVLRRHGILCRLKEGGFEKMKKYKDANGEPCKYRYYVIGSSYMGECFGGSDSLRGARIIANQHEWYGGYEWIRPDIYKAEETELLPVVYTGVPVGGLDSSARYRAPASNARPLPDFARD</sequence>